<dbReference type="InterPro" id="IPR016181">
    <property type="entry name" value="Acyl_CoA_acyltransferase"/>
</dbReference>
<dbReference type="OrthoDB" id="10654537at2759"/>
<reference evidence="3" key="1">
    <citation type="submission" date="2016-06" db="UniProtKB">
        <authorList>
            <consortium name="WormBaseParasite"/>
        </authorList>
    </citation>
    <scope>IDENTIFICATION</scope>
</reference>
<gene>
    <name evidence="1" type="ORF">GPUH_LOCUS18719</name>
</gene>
<dbReference type="CDD" id="cd04301">
    <property type="entry name" value="NAT_SF"/>
    <property type="match status" value="1"/>
</dbReference>
<evidence type="ECO:0000313" key="2">
    <source>
        <dbReference type="Proteomes" id="UP000271098"/>
    </source>
</evidence>
<protein>
    <submittedName>
        <fullName evidence="3">N-acetyltransferase domain-containing protein</fullName>
    </submittedName>
</protein>
<dbReference type="SUPFAM" id="SSF55729">
    <property type="entry name" value="Acyl-CoA N-acyltransferases (Nat)"/>
    <property type="match status" value="1"/>
</dbReference>
<evidence type="ECO:0000313" key="3">
    <source>
        <dbReference type="WBParaSite" id="GPUH_0001874601-mRNA-1"/>
    </source>
</evidence>
<name>A0A183ECN0_9BILA</name>
<dbReference type="WBParaSite" id="GPUH_0001874601-mRNA-1">
    <property type="protein sequence ID" value="GPUH_0001874601-mRNA-1"/>
    <property type="gene ID" value="GPUH_0001874601"/>
</dbReference>
<dbReference type="EMBL" id="UYRT01087235">
    <property type="protein sequence ID" value="VDN32328.1"/>
    <property type="molecule type" value="Genomic_DNA"/>
</dbReference>
<proteinExistence type="predicted"/>
<organism evidence="3">
    <name type="scientific">Gongylonema pulchrum</name>
    <dbReference type="NCBI Taxonomy" id="637853"/>
    <lineage>
        <taxon>Eukaryota</taxon>
        <taxon>Metazoa</taxon>
        <taxon>Ecdysozoa</taxon>
        <taxon>Nematoda</taxon>
        <taxon>Chromadorea</taxon>
        <taxon>Rhabditida</taxon>
        <taxon>Spirurina</taxon>
        <taxon>Spiruromorpha</taxon>
        <taxon>Spiruroidea</taxon>
        <taxon>Gongylonematidae</taxon>
        <taxon>Gongylonema</taxon>
    </lineage>
</organism>
<accession>A0A183ECN0</accession>
<dbReference type="Proteomes" id="UP000271098">
    <property type="component" value="Unassembled WGS sequence"/>
</dbReference>
<keyword evidence="2" id="KW-1185">Reference proteome</keyword>
<sequence length="283" mass="32193">MPWIHIALAIPIDAPGLVVGGIVTVELLHSEMSYVAALCVRKDFRKKQLLYSGREKKRPTERHQKCSNRQRASALVHSARMPWIHIALAIPIDAPGLVVGGIVTVELLHSEMSYVAALCVRKDFRGRRIGSALFSLFEQIINEFHRIGFCDIASTTPFVLLMLHKNFSAFKNAIANQTAWKLVLATTGVRNEMEKILLRPPHFPFRAKYSVKKLVGYAGNIVETYRQILSTSKKVFFLLKYLVRRLKIYMFERIRSVCSLCFIHTIRNAVRERKSTSPVTSLT</sequence>
<dbReference type="AlphaFoldDB" id="A0A183ECN0"/>
<evidence type="ECO:0000313" key="1">
    <source>
        <dbReference type="EMBL" id="VDN32328.1"/>
    </source>
</evidence>
<reference evidence="1 2" key="2">
    <citation type="submission" date="2018-11" db="EMBL/GenBank/DDBJ databases">
        <authorList>
            <consortium name="Pathogen Informatics"/>
        </authorList>
    </citation>
    <scope>NUCLEOTIDE SEQUENCE [LARGE SCALE GENOMIC DNA]</scope>
</reference>